<accession>A0A0D2MPW5</accession>
<feature type="compositionally biased region" description="Low complexity" evidence="1">
    <location>
        <begin position="325"/>
        <end position="357"/>
    </location>
</feature>
<dbReference type="InterPro" id="IPR012458">
    <property type="entry name" value="DUF1664"/>
</dbReference>
<evidence type="ECO:0000313" key="4">
    <source>
        <dbReference type="Proteomes" id="UP000054498"/>
    </source>
</evidence>
<dbReference type="PANTHER" id="PTHR47289:SF2">
    <property type="entry name" value="TRANSCRIPTION FACTOR, PUTATIVE (DUF1664)-RELATED"/>
    <property type="match status" value="1"/>
</dbReference>
<dbReference type="EMBL" id="KK100622">
    <property type="protein sequence ID" value="KIZ04690.1"/>
    <property type="molecule type" value="Genomic_DNA"/>
</dbReference>
<reference evidence="3 4" key="1">
    <citation type="journal article" date="2013" name="BMC Genomics">
        <title>Reconstruction of the lipid metabolism for the microalga Monoraphidium neglectum from its genome sequence reveals characteristics suitable for biofuel production.</title>
        <authorList>
            <person name="Bogen C."/>
            <person name="Al-Dilaimi A."/>
            <person name="Albersmeier A."/>
            <person name="Wichmann J."/>
            <person name="Grundmann M."/>
            <person name="Rupp O."/>
            <person name="Lauersen K.J."/>
            <person name="Blifernez-Klassen O."/>
            <person name="Kalinowski J."/>
            <person name="Goesmann A."/>
            <person name="Mussgnug J.H."/>
            <person name="Kruse O."/>
        </authorList>
    </citation>
    <scope>NUCLEOTIDE SEQUENCE [LARGE SCALE GENOMIC DNA]</scope>
    <source>
        <strain evidence="3 4">SAG 48.87</strain>
    </source>
</reference>
<dbReference type="Pfam" id="PF07889">
    <property type="entry name" value="DUF1664"/>
    <property type="match status" value="1"/>
</dbReference>
<organism evidence="3 4">
    <name type="scientific">Monoraphidium neglectum</name>
    <dbReference type="NCBI Taxonomy" id="145388"/>
    <lineage>
        <taxon>Eukaryota</taxon>
        <taxon>Viridiplantae</taxon>
        <taxon>Chlorophyta</taxon>
        <taxon>core chlorophytes</taxon>
        <taxon>Chlorophyceae</taxon>
        <taxon>CS clade</taxon>
        <taxon>Sphaeropleales</taxon>
        <taxon>Selenastraceae</taxon>
        <taxon>Monoraphidium</taxon>
    </lineage>
</organism>
<evidence type="ECO:0000313" key="3">
    <source>
        <dbReference type="EMBL" id="KIZ04690.1"/>
    </source>
</evidence>
<dbReference type="PANTHER" id="PTHR47289">
    <property type="entry name" value="TRANSCRIPTION FACTOR, PUTATIVE (DUF1664)-RELATED"/>
    <property type="match status" value="1"/>
</dbReference>
<name>A0A0D2MPW5_9CHLO</name>
<feature type="region of interest" description="Disordered" evidence="1">
    <location>
        <begin position="325"/>
        <end position="371"/>
    </location>
</feature>
<dbReference type="OrthoDB" id="544175at2759"/>
<dbReference type="RefSeq" id="XP_013903709.1">
    <property type="nucleotide sequence ID" value="XM_014048255.1"/>
</dbReference>
<keyword evidence="4" id="KW-1185">Reference proteome</keyword>
<dbReference type="KEGG" id="mng:MNEG_3265"/>
<dbReference type="AlphaFoldDB" id="A0A0D2MPW5"/>
<sequence>MALLKGLAAGAVGAAAYNLYHEGGGGPGGGGLAGKDLATGLFEAFQRRGAAQMAEAGPLNLGLVSRMQRQVEDLQAALLRSLHERGQPTVIVTDSGRGSSKVVVGAVVVIGGVALYLRFVRGWRLADMMYVTKGALVNMQQSVNQGLATVRGQVEAAASDMVARLGAVASKADEMLGRQEAMDGQLKDVGERVEGVADGVAELHQQVAHTNNAIKLLCGAFAEVARRVGLHNGRYVRALDGFVHGLEPPAQQQHQQQLGDGGLLPGLLMGVEAAALLDPAVVAAAGGQSGGSGLPSDKAPQRINPAIYAINGCAAAAVAAAANAAPGSSGAPRGQPAAVITEVSSPQQPGGSQPSWGHASSSGIGQRPKHV</sequence>
<evidence type="ECO:0000256" key="1">
    <source>
        <dbReference type="SAM" id="MobiDB-lite"/>
    </source>
</evidence>
<evidence type="ECO:0000259" key="2">
    <source>
        <dbReference type="Pfam" id="PF07889"/>
    </source>
</evidence>
<gene>
    <name evidence="3" type="ORF">MNEG_3265</name>
</gene>
<protein>
    <recommendedName>
        <fullName evidence="2">DUF1664 domain-containing protein</fullName>
    </recommendedName>
</protein>
<dbReference type="Proteomes" id="UP000054498">
    <property type="component" value="Unassembled WGS sequence"/>
</dbReference>
<feature type="domain" description="DUF1664" evidence="2">
    <location>
        <begin position="100"/>
        <end position="216"/>
    </location>
</feature>
<dbReference type="GeneID" id="25736143"/>
<proteinExistence type="predicted"/>